<accession>A0A1D8U2B7</accession>
<dbReference type="Proteomes" id="UP000177870">
    <property type="component" value="Chromosome"/>
</dbReference>
<dbReference type="RefSeq" id="WP_070396202.1">
    <property type="nucleotide sequence ID" value="NZ_CP017599.1"/>
</dbReference>
<dbReference type="Gene3D" id="3.40.50.300">
    <property type="entry name" value="P-loop containing nucleotide triphosphate hydrolases"/>
    <property type="match status" value="1"/>
</dbReference>
<protein>
    <submittedName>
        <fullName evidence="1">Uncharacterized protein</fullName>
    </submittedName>
</protein>
<name>A0A1D8U2B7_9CYAN</name>
<evidence type="ECO:0000313" key="1">
    <source>
        <dbReference type="EMBL" id="AOX03836.1"/>
    </source>
</evidence>
<dbReference type="KEGG" id="mpro:BJP34_34325"/>
<reference evidence="2" key="1">
    <citation type="submission" date="2016-10" db="EMBL/GenBank/DDBJ databases">
        <title>Comparative genomics uncovers the prolific and rare metabolic potential of the cyanobacterial genus Moorea.</title>
        <authorList>
            <person name="Leao T."/>
            <person name="Castelao G."/>
            <person name="Korobeynikov A."/>
            <person name="Monroe E.A."/>
            <person name="Podell S."/>
            <person name="Glukhov E."/>
            <person name="Allen E."/>
            <person name="Gerwick W.H."/>
            <person name="Gerwick L."/>
        </authorList>
    </citation>
    <scope>NUCLEOTIDE SEQUENCE [LARGE SCALE GENOMIC DNA]</scope>
    <source>
        <strain evidence="2">PAL-8-15-08-1</strain>
    </source>
</reference>
<dbReference type="SUPFAM" id="SSF52540">
    <property type="entry name" value="P-loop containing nucleoside triphosphate hydrolases"/>
    <property type="match status" value="1"/>
</dbReference>
<evidence type="ECO:0000313" key="2">
    <source>
        <dbReference type="Proteomes" id="UP000177870"/>
    </source>
</evidence>
<proteinExistence type="predicted"/>
<gene>
    <name evidence="1" type="ORF">BJP34_34325</name>
</gene>
<dbReference type="STRING" id="1458985.BJP34_34325"/>
<sequence>MTLNFTEFYKATNPSKTLDLTQKEDQKLYIDFSSVRGGALIEQLKAQITLFSEDQPTCQLFTGHIGCGKSTELSRLKAELVKENFHVVYFESDQDLEMNDVDVGDILLVIARQVSESLEASQVKLPLQSFRDFLQEITTLLGSDVTGVEVKIPKVGEFGVKEKQGEYSLSAGIAKITTRAKNSPTLRNRLRDYIEPRTKTIIDVINTELIEPAIAQLQHQGKRGLVVIVDNLDRVEIVPKSWGRPQPEYLFVDRGEQLRQLNCHVIYTMPLGLRFCNDIVRLTNRFGVEPKVLPMVPVTQRNGKECQEGMAQLRAMVMARAFPKLAPAQRLQGIAEVFDARETLDRLCSISGGHVRELLGMVRDWIMVEGKLPLSRAGLDQVIRSRCNKIRLAIDEEEWKLLRQVHQSQEVSGDDHYRVLVRSLFVYEYYDTQGSWFTVNPILVETGKL</sequence>
<dbReference type="AlphaFoldDB" id="A0A1D8U2B7"/>
<dbReference type="InterPro" id="IPR027417">
    <property type="entry name" value="P-loop_NTPase"/>
</dbReference>
<organism evidence="1 2">
    <name type="scientific">Moorena producens PAL-8-15-08-1</name>
    <dbReference type="NCBI Taxonomy" id="1458985"/>
    <lineage>
        <taxon>Bacteria</taxon>
        <taxon>Bacillati</taxon>
        <taxon>Cyanobacteriota</taxon>
        <taxon>Cyanophyceae</taxon>
        <taxon>Coleofasciculales</taxon>
        <taxon>Coleofasciculaceae</taxon>
        <taxon>Moorena</taxon>
    </lineage>
</organism>
<dbReference type="EMBL" id="CP017599">
    <property type="protein sequence ID" value="AOX03836.1"/>
    <property type="molecule type" value="Genomic_DNA"/>
</dbReference>